<organism evidence="1 2">
    <name type="scientific">Allacma fusca</name>
    <dbReference type="NCBI Taxonomy" id="39272"/>
    <lineage>
        <taxon>Eukaryota</taxon>
        <taxon>Metazoa</taxon>
        <taxon>Ecdysozoa</taxon>
        <taxon>Arthropoda</taxon>
        <taxon>Hexapoda</taxon>
        <taxon>Collembola</taxon>
        <taxon>Symphypleona</taxon>
        <taxon>Sminthuridae</taxon>
        <taxon>Allacma</taxon>
    </lineage>
</organism>
<gene>
    <name evidence="1" type="ORF">AFUS01_LOCUS375</name>
</gene>
<protein>
    <submittedName>
        <fullName evidence="1">Uncharacterized protein</fullName>
    </submittedName>
</protein>
<sequence length="126" mass="15036">MDFDLVARMAWNRYHRCYVYYVRKRNKAGTVTTVKVSQHEGIIVRGFLSTILDEISLSLRIGRKFTELIPFFDTEFSRDTVSMPQDMRAQFLTDPDLQLETIRLRVVFNEYEFIFNNKVSRQHCDE</sequence>
<dbReference type="EMBL" id="CAJVCH010001626">
    <property type="protein sequence ID" value="CAG7639924.1"/>
    <property type="molecule type" value="Genomic_DNA"/>
</dbReference>
<dbReference type="AlphaFoldDB" id="A0A8J2IYJ2"/>
<evidence type="ECO:0000313" key="1">
    <source>
        <dbReference type="EMBL" id="CAG7639924.1"/>
    </source>
</evidence>
<proteinExistence type="predicted"/>
<name>A0A8J2IYJ2_9HEXA</name>
<keyword evidence="2" id="KW-1185">Reference proteome</keyword>
<comment type="caution">
    <text evidence="1">The sequence shown here is derived from an EMBL/GenBank/DDBJ whole genome shotgun (WGS) entry which is preliminary data.</text>
</comment>
<reference evidence="1" key="1">
    <citation type="submission" date="2021-06" db="EMBL/GenBank/DDBJ databases">
        <authorList>
            <person name="Hodson N. C."/>
            <person name="Mongue J. A."/>
            <person name="Jaron S. K."/>
        </authorList>
    </citation>
    <scope>NUCLEOTIDE SEQUENCE</scope>
</reference>
<accession>A0A8J2IYJ2</accession>
<evidence type="ECO:0000313" key="2">
    <source>
        <dbReference type="Proteomes" id="UP000708208"/>
    </source>
</evidence>
<dbReference type="Proteomes" id="UP000708208">
    <property type="component" value="Unassembled WGS sequence"/>
</dbReference>